<feature type="domain" description="Peptidase M1 membrane alanine aminopeptidase" evidence="9">
    <location>
        <begin position="230"/>
        <end position="447"/>
    </location>
</feature>
<keyword evidence="4" id="KW-0645">Protease</keyword>
<dbReference type="SUPFAM" id="SSF55486">
    <property type="entry name" value="Metalloproteases ('zincins'), catalytic domain"/>
    <property type="match status" value="1"/>
</dbReference>
<keyword evidence="3" id="KW-0031">Aminopeptidase</keyword>
<dbReference type="PANTHER" id="PTHR11533:SF174">
    <property type="entry name" value="PUROMYCIN-SENSITIVE AMINOPEPTIDASE-RELATED"/>
    <property type="match status" value="1"/>
</dbReference>
<dbReference type="SUPFAM" id="SSF63737">
    <property type="entry name" value="Leukotriene A4 hydrolase N-terminal domain"/>
    <property type="match status" value="1"/>
</dbReference>
<dbReference type="PANTHER" id="PTHR11533">
    <property type="entry name" value="PROTEASE M1 ZINC METALLOPROTEASE"/>
    <property type="match status" value="1"/>
</dbReference>
<dbReference type="InterPro" id="IPR001930">
    <property type="entry name" value="Peptidase_M1"/>
</dbReference>
<comment type="similarity">
    <text evidence="2">Belongs to the peptidase M1 family.</text>
</comment>
<dbReference type="GO" id="GO:0016020">
    <property type="term" value="C:membrane"/>
    <property type="evidence" value="ECO:0007669"/>
    <property type="project" value="TreeGrafter"/>
</dbReference>
<dbReference type="InterPro" id="IPR034016">
    <property type="entry name" value="M1_APN-typ"/>
</dbReference>
<evidence type="ECO:0000259" key="9">
    <source>
        <dbReference type="Pfam" id="PF01433"/>
    </source>
</evidence>
<dbReference type="GO" id="GO:0008270">
    <property type="term" value="F:zinc ion binding"/>
    <property type="evidence" value="ECO:0007669"/>
    <property type="project" value="InterPro"/>
</dbReference>
<dbReference type="InterPro" id="IPR027268">
    <property type="entry name" value="Peptidase_M4/M1_CTD_sf"/>
</dbReference>
<evidence type="ECO:0000259" key="11">
    <source>
        <dbReference type="Pfam" id="PF17900"/>
    </source>
</evidence>
<dbReference type="FunFam" id="2.60.40.1730:FF:000002">
    <property type="entry name" value="Aminopeptidase"/>
    <property type="match status" value="1"/>
</dbReference>
<dbReference type="EMBL" id="CABVLZ010000001">
    <property type="protein sequence ID" value="VVU94544.1"/>
    <property type="molecule type" value="Genomic_DNA"/>
</dbReference>
<gene>
    <name evidence="12" type="ORF">CPAV1605_269</name>
</gene>
<name>A0A5E8CIN9_9ZZZZ</name>
<keyword evidence="6" id="KW-0378">Hydrolase</keyword>
<dbReference type="InterPro" id="IPR045357">
    <property type="entry name" value="Aminopeptidase_N-like_N"/>
</dbReference>
<dbReference type="InterPro" id="IPR042097">
    <property type="entry name" value="Aminopeptidase_N-like_N_sf"/>
</dbReference>
<dbReference type="Pfam" id="PF11838">
    <property type="entry name" value="ERAP1_C"/>
    <property type="match status" value="1"/>
</dbReference>
<dbReference type="GO" id="GO:0005615">
    <property type="term" value="C:extracellular space"/>
    <property type="evidence" value="ECO:0007669"/>
    <property type="project" value="TreeGrafter"/>
</dbReference>
<dbReference type="InterPro" id="IPR050344">
    <property type="entry name" value="Peptidase_M1_aminopeptidases"/>
</dbReference>
<evidence type="ECO:0000256" key="5">
    <source>
        <dbReference type="ARBA" id="ARBA00022723"/>
    </source>
</evidence>
<evidence type="ECO:0000259" key="10">
    <source>
        <dbReference type="Pfam" id="PF11838"/>
    </source>
</evidence>
<dbReference type="InterPro" id="IPR014782">
    <property type="entry name" value="Peptidase_M1_dom"/>
</dbReference>
<reference evidence="12" key="1">
    <citation type="submission" date="2019-09" db="EMBL/GenBank/DDBJ databases">
        <authorList>
            <person name="Needham M D."/>
        </authorList>
    </citation>
    <scope>NUCLEOTIDE SEQUENCE</scope>
</reference>
<evidence type="ECO:0000256" key="4">
    <source>
        <dbReference type="ARBA" id="ARBA00022670"/>
    </source>
</evidence>
<dbReference type="Pfam" id="PF17900">
    <property type="entry name" value="Peptidase_M1_N"/>
    <property type="match status" value="1"/>
</dbReference>
<evidence type="ECO:0000256" key="1">
    <source>
        <dbReference type="ARBA" id="ARBA00001947"/>
    </source>
</evidence>
<evidence type="ECO:0000256" key="3">
    <source>
        <dbReference type="ARBA" id="ARBA00022438"/>
    </source>
</evidence>
<evidence type="ECO:0000256" key="6">
    <source>
        <dbReference type="ARBA" id="ARBA00022801"/>
    </source>
</evidence>
<dbReference type="Gene3D" id="2.60.40.1730">
    <property type="entry name" value="tricorn interacting facor f3 domain"/>
    <property type="match status" value="1"/>
</dbReference>
<keyword evidence="7" id="KW-0862">Zinc</keyword>
<dbReference type="FunFam" id="1.10.390.10:FF:000001">
    <property type="entry name" value="Aminopeptidase"/>
    <property type="match status" value="1"/>
</dbReference>
<dbReference type="Gene3D" id="1.25.50.20">
    <property type="match status" value="1"/>
</dbReference>
<feature type="domain" description="ERAP1-like C-terminal" evidence="10">
    <location>
        <begin position="515"/>
        <end position="823"/>
    </location>
</feature>
<dbReference type="GO" id="GO:0070006">
    <property type="term" value="F:metalloaminopeptidase activity"/>
    <property type="evidence" value="ECO:0007669"/>
    <property type="project" value="TreeGrafter"/>
</dbReference>
<dbReference type="InterPro" id="IPR024571">
    <property type="entry name" value="ERAP1-like_C_dom"/>
</dbReference>
<evidence type="ECO:0000313" key="12">
    <source>
        <dbReference type="EMBL" id="VVU94544.1"/>
    </source>
</evidence>
<dbReference type="CDD" id="cd09601">
    <property type="entry name" value="M1_APN-Q_like"/>
    <property type="match status" value="1"/>
</dbReference>
<feature type="domain" description="Aminopeptidase N-like N-terminal" evidence="11">
    <location>
        <begin position="10"/>
        <end position="191"/>
    </location>
</feature>
<dbReference type="GO" id="GO:0042277">
    <property type="term" value="F:peptide binding"/>
    <property type="evidence" value="ECO:0007669"/>
    <property type="project" value="TreeGrafter"/>
</dbReference>
<dbReference type="Gene3D" id="2.60.40.1910">
    <property type="match status" value="1"/>
</dbReference>
<proteinExistence type="inferred from homology"/>
<dbReference type="GO" id="GO:0005737">
    <property type="term" value="C:cytoplasm"/>
    <property type="evidence" value="ECO:0007669"/>
    <property type="project" value="TreeGrafter"/>
</dbReference>
<keyword evidence="8" id="KW-0482">Metalloprotease</keyword>
<sequence length="834" mass="95985">MREIIPGYIKPVKYNLHLTPNLEEFTFSGILNLEFLTLQNTDKIELNSKEITISKAVVKYSNLSKYSVKGIEEDKDKERIIINLSQEIPKDTDASITIYYSGILNDEMAGFYRSKYPDSDEYMAVTQFEATDARRAFPCIDEPAVKAIFSLKLTVPNNLTALANTEIVKNESVGDIKTLTYADTPIMSTYLLAFYVGKVDYVEKIEKLESGKEILVKVYTPIGQKEQGVFALDLCGKVLKYFSEFFKIDYPLNKMDMIAIPDFAAGAMENWGLITYRSSLILYDPKLTSKENLIRIAYVICHELAHQWFGNLVTMSWWSELWLNEGFATWVGWLAVDKFFPEWKIWENFYLDEFCKALELDSLDNSHPIEVPIEKASQINEIFDAISYSKGACIIAMVVSIIGIEDFRNGIANYLRDNKYGNATTQDLWNFLSQSSGININEIMKNWIAVKGYPLIKLSKLEDQIVVSQTKFQDIDSIIKNETIWSVPLNILKNKEMKQELLNSKEMNLNLESPFKVNHDQNGFYIVQYHPELIPNIKDLNEIDRASILVDLFMLAKFGHVHIDQVYDIIKKHYTYEESYLVLEVLFSNLEEIKSVWYDNNAKKLEIEILESQLMENLLNKITIIPNKEESHQESLKRVLILKVAVGLKITSIIDKLNNLYDQDKIPVDLRGLVYKNRIISGKTEDVSQLIFKYNNTTSSTEQNKILSALGFSQSLESIESLLNMTLYGNGDLTVRTQDVPLIISSIAYNFKSRKFLWSYIKSNWDHIFNMLSNGSFLFGRVLTSSCSKLSSREELDDVKNFLQEKNIKTLEKTSQQIIEVIEGHITFKDRNIK</sequence>
<dbReference type="Gene3D" id="1.10.390.10">
    <property type="entry name" value="Neutral Protease Domain 2"/>
    <property type="match status" value="1"/>
</dbReference>
<accession>A0A5E8CIN9</accession>
<evidence type="ECO:0000256" key="7">
    <source>
        <dbReference type="ARBA" id="ARBA00022833"/>
    </source>
</evidence>
<evidence type="ECO:0000256" key="8">
    <source>
        <dbReference type="ARBA" id="ARBA00023049"/>
    </source>
</evidence>
<evidence type="ECO:0000256" key="2">
    <source>
        <dbReference type="ARBA" id="ARBA00010136"/>
    </source>
</evidence>
<dbReference type="GO" id="GO:0006508">
    <property type="term" value="P:proteolysis"/>
    <property type="evidence" value="ECO:0007669"/>
    <property type="project" value="UniProtKB-KW"/>
</dbReference>
<protein>
    <submittedName>
        <fullName evidence="12">Peptidase family M1 domain</fullName>
    </submittedName>
</protein>
<dbReference type="AlphaFoldDB" id="A0A5E8CIN9"/>
<dbReference type="PRINTS" id="PR00756">
    <property type="entry name" value="ALADIPTASE"/>
</dbReference>
<comment type="cofactor">
    <cofactor evidence="1">
        <name>Zn(2+)</name>
        <dbReference type="ChEBI" id="CHEBI:29105"/>
    </cofactor>
</comment>
<dbReference type="GO" id="GO:0043171">
    <property type="term" value="P:peptide catabolic process"/>
    <property type="evidence" value="ECO:0007669"/>
    <property type="project" value="TreeGrafter"/>
</dbReference>
<dbReference type="Pfam" id="PF01433">
    <property type="entry name" value="Peptidase_M1"/>
    <property type="match status" value="1"/>
</dbReference>
<organism evidence="12">
    <name type="scientific">seawater metagenome</name>
    <dbReference type="NCBI Taxonomy" id="1561972"/>
    <lineage>
        <taxon>unclassified sequences</taxon>
        <taxon>metagenomes</taxon>
        <taxon>ecological metagenomes</taxon>
    </lineage>
</organism>
<keyword evidence="5" id="KW-0479">Metal-binding</keyword>